<evidence type="ECO:0000259" key="4">
    <source>
        <dbReference type="PROSITE" id="PS51123"/>
    </source>
</evidence>
<keyword evidence="5" id="KW-0969">Cilium</keyword>
<dbReference type="InterPro" id="IPR006665">
    <property type="entry name" value="OmpA-like"/>
</dbReference>
<keyword evidence="6" id="KW-1185">Reference proteome</keyword>
<dbReference type="OrthoDB" id="9814546at2"/>
<evidence type="ECO:0000256" key="3">
    <source>
        <dbReference type="SAM" id="Phobius"/>
    </source>
</evidence>
<feature type="transmembrane region" description="Helical" evidence="3">
    <location>
        <begin position="21"/>
        <end position="39"/>
    </location>
</feature>
<reference evidence="5 6" key="1">
    <citation type="submission" date="2019-03" db="EMBL/GenBank/DDBJ databases">
        <title>Genomic Encyclopedia of Type Strains, Phase IV (KMG-IV): sequencing the most valuable type-strain genomes for metagenomic binning, comparative biology and taxonomic classification.</title>
        <authorList>
            <person name="Goeker M."/>
        </authorList>
    </citation>
    <scope>NUCLEOTIDE SEQUENCE [LARGE SCALE GENOMIC DNA]</scope>
    <source>
        <strain evidence="5 6">DSM 22958</strain>
    </source>
</reference>
<dbReference type="Pfam" id="PF00691">
    <property type="entry name" value="OmpA"/>
    <property type="match status" value="1"/>
</dbReference>
<evidence type="ECO:0000313" key="6">
    <source>
        <dbReference type="Proteomes" id="UP000294881"/>
    </source>
</evidence>
<keyword evidence="5" id="KW-0966">Cell projection</keyword>
<evidence type="ECO:0000313" key="5">
    <source>
        <dbReference type="EMBL" id="TCO13441.1"/>
    </source>
</evidence>
<protein>
    <submittedName>
        <fullName evidence="5">Flagellar motor protein MotB</fullName>
    </submittedName>
</protein>
<dbReference type="EMBL" id="SLWL01000006">
    <property type="protein sequence ID" value="TCO13441.1"/>
    <property type="molecule type" value="Genomic_DNA"/>
</dbReference>
<proteinExistence type="predicted"/>
<feature type="coiled-coil region" evidence="2">
    <location>
        <begin position="68"/>
        <end position="102"/>
    </location>
</feature>
<feature type="domain" description="OmpA-like" evidence="4">
    <location>
        <begin position="140"/>
        <end position="287"/>
    </location>
</feature>
<keyword evidence="3" id="KW-0812">Transmembrane</keyword>
<dbReference type="PANTHER" id="PTHR30329">
    <property type="entry name" value="STATOR ELEMENT OF FLAGELLAR MOTOR COMPLEX"/>
    <property type="match status" value="1"/>
</dbReference>
<keyword evidence="1 3" id="KW-0472">Membrane</keyword>
<evidence type="ECO:0000256" key="2">
    <source>
        <dbReference type="SAM" id="Coils"/>
    </source>
</evidence>
<keyword evidence="5" id="KW-0282">Flagellum</keyword>
<dbReference type="CDD" id="cd07185">
    <property type="entry name" value="OmpA_C-like"/>
    <property type="match status" value="1"/>
</dbReference>
<accession>A0A4R2GSW0</accession>
<dbReference type="InterPro" id="IPR036737">
    <property type="entry name" value="OmpA-like_sf"/>
</dbReference>
<comment type="caution">
    <text evidence="5">The sequence shown here is derived from an EMBL/GenBank/DDBJ whole genome shotgun (WGS) entry which is preliminary data.</text>
</comment>
<sequence>MRGGHVRRSQHEEEESVFVSMTDMMIGFLFIVILLLAYFSSQYDPAKNVPLPVHERVVSERDASRTRVVELSDIVRMLEARVERLKERINELEAEIAALKVPNPVEVYINNSLAERKRILETLRDQLLIEFPDLSVVLTEESDALRFQGDGLFRSGSFTLRPDRLEFVQAIARRLQALLPCYTLGSQKAWNTGCNSGFALIEAVQIEGHTDSDGPDLANLTLSTSRANETFRIMTEAQPGLITHLNFRQQPVMSVAGYGEMRPIVRNESLESKASNRRIDLRIIMYVPARSEEISVVREALTARR</sequence>
<keyword evidence="3" id="KW-1133">Transmembrane helix</keyword>
<dbReference type="AlphaFoldDB" id="A0A4R2GSW0"/>
<dbReference type="Gene3D" id="3.30.1330.60">
    <property type="entry name" value="OmpA-like domain"/>
    <property type="match status" value="1"/>
</dbReference>
<organism evidence="5 6">
    <name type="scientific">Camelimonas lactis</name>
    <dbReference type="NCBI Taxonomy" id="659006"/>
    <lineage>
        <taxon>Bacteria</taxon>
        <taxon>Pseudomonadati</taxon>
        <taxon>Pseudomonadota</taxon>
        <taxon>Alphaproteobacteria</taxon>
        <taxon>Hyphomicrobiales</taxon>
        <taxon>Chelatococcaceae</taxon>
        <taxon>Camelimonas</taxon>
    </lineage>
</organism>
<dbReference type="InterPro" id="IPR050330">
    <property type="entry name" value="Bact_OuterMem_StrucFunc"/>
</dbReference>
<name>A0A4R2GSW0_9HYPH</name>
<evidence type="ECO:0000256" key="1">
    <source>
        <dbReference type="PROSITE-ProRule" id="PRU00473"/>
    </source>
</evidence>
<dbReference type="SUPFAM" id="SSF103088">
    <property type="entry name" value="OmpA-like"/>
    <property type="match status" value="1"/>
</dbReference>
<dbReference type="PROSITE" id="PS51123">
    <property type="entry name" value="OMPA_2"/>
    <property type="match status" value="1"/>
</dbReference>
<keyword evidence="2" id="KW-0175">Coiled coil</keyword>
<dbReference type="Proteomes" id="UP000294881">
    <property type="component" value="Unassembled WGS sequence"/>
</dbReference>
<gene>
    <name evidence="5" type="ORF">EV666_106154</name>
</gene>
<dbReference type="PANTHER" id="PTHR30329:SF21">
    <property type="entry name" value="LIPOPROTEIN YIAD-RELATED"/>
    <property type="match status" value="1"/>
</dbReference>
<dbReference type="GO" id="GO:0016020">
    <property type="term" value="C:membrane"/>
    <property type="evidence" value="ECO:0007669"/>
    <property type="project" value="UniProtKB-UniRule"/>
</dbReference>